<dbReference type="Pfam" id="PF07258">
    <property type="entry name" value="COMM_domain"/>
    <property type="match status" value="1"/>
</dbReference>
<dbReference type="InterPro" id="IPR017920">
    <property type="entry name" value="COMM"/>
</dbReference>
<dbReference type="OrthoDB" id="286321at2759"/>
<gene>
    <name evidence="2" type="ORF">FGO68_gene11073</name>
</gene>
<comment type="caution">
    <text evidence="2">The sequence shown here is derived from an EMBL/GenBank/DDBJ whole genome shotgun (WGS) entry which is preliminary data.</text>
</comment>
<dbReference type="AlphaFoldDB" id="A0A8J8SWX7"/>
<dbReference type="PANTHER" id="PTHR15663">
    <property type="entry name" value="COMM DOMAIN-CONTAINING PROTEIN 9"/>
    <property type="match status" value="1"/>
</dbReference>
<evidence type="ECO:0000313" key="2">
    <source>
        <dbReference type="EMBL" id="TNV73356.1"/>
    </source>
</evidence>
<keyword evidence="3" id="KW-1185">Reference proteome</keyword>
<sequence length="199" mass="22785">MELNKVNYQVIEDCLLAADSKEYLEAIFKACATLSLDSELTCLKGENLPSVLRSLPATLQVTNDKALVLIQSLHNLMKEYIGSGAMLDENILASKFPPAFKKQLKSFLFKMLREHAPASKKYLQDEFSSGLQKLREFDWRLDVKISSKQQERVKQPVLYVEMDLERQEQVLFQVSKGQLKEILNNFEVINQQLSALTNK</sequence>
<dbReference type="PROSITE" id="PS51269">
    <property type="entry name" value="COMM"/>
    <property type="match status" value="1"/>
</dbReference>
<evidence type="ECO:0000259" key="1">
    <source>
        <dbReference type="PROSITE" id="PS51269"/>
    </source>
</evidence>
<name>A0A8J8SWX7_HALGN</name>
<reference evidence="2" key="1">
    <citation type="submission" date="2019-06" db="EMBL/GenBank/DDBJ databases">
        <authorList>
            <person name="Zheng W."/>
        </authorList>
    </citation>
    <scope>NUCLEOTIDE SEQUENCE</scope>
    <source>
        <strain evidence="2">QDHG01</strain>
    </source>
</reference>
<organism evidence="2 3">
    <name type="scientific">Halteria grandinella</name>
    <dbReference type="NCBI Taxonomy" id="5974"/>
    <lineage>
        <taxon>Eukaryota</taxon>
        <taxon>Sar</taxon>
        <taxon>Alveolata</taxon>
        <taxon>Ciliophora</taxon>
        <taxon>Intramacronucleata</taxon>
        <taxon>Spirotrichea</taxon>
        <taxon>Stichotrichia</taxon>
        <taxon>Sporadotrichida</taxon>
        <taxon>Halteriidae</taxon>
        <taxon>Halteria</taxon>
    </lineage>
</organism>
<dbReference type="Proteomes" id="UP000785679">
    <property type="component" value="Unassembled WGS sequence"/>
</dbReference>
<dbReference type="InterPro" id="IPR037360">
    <property type="entry name" value="COMMD9"/>
</dbReference>
<accession>A0A8J8SWX7</accession>
<dbReference type="EMBL" id="RRYP01019136">
    <property type="protein sequence ID" value="TNV73356.1"/>
    <property type="molecule type" value="Genomic_DNA"/>
</dbReference>
<proteinExistence type="predicted"/>
<protein>
    <recommendedName>
        <fullName evidence="1">COMM domain-containing protein</fullName>
    </recommendedName>
</protein>
<evidence type="ECO:0000313" key="3">
    <source>
        <dbReference type="Proteomes" id="UP000785679"/>
    </source>
</evidence>
<feature type="domain" description="COMM" evidence="1">
    <location>
        <begin position="133"/>
        <end position="197"/>
    </location>
</feature>
<dbReference type="PANTHER" id="PTHR15663:SF4">
    <property type="entry name" value="COMM DOMAIN-CONTAINING PROTEIN 9"/>
    <property type="match status" value="1"/>
</dbReference>